<name>A0ACC0FKA1_9ERIC</name>
<accession>A0ACC0FKA1</accession>
<dbReference type="EMBL" id="CM045771">
    <property type="protein sequence ID" value="KAI7988562.1"/>
    <property type="molecule type" value="Genomic_DNA"/>
</dbReference>
<protein>
    <submittedName>
        <fullName evidence="1">Uncharacterized protein</fullName>
    </submittedName>
</protein>
<proteinExistence type="predicted"/>
<gene>
    <name evidence="1" type="ORF">LOK49_LG13G00722</name>
</gene>
<dbReference type="Proteomes" id="UP001060215">
    <property type="component" value="Chromosome 14"/>
</dbReference>
<reference evidence="1 2" key="1">
    <citation type="journal article" date="2022" name="Plant J.">
        <title>Chromosome-level genome of Camellia lanceoleosa provides a valuable resource for understanding genome evolution and self-incompatibility.</title>
        <authorList>
            <person name="Gong W."/>
            <person name="Xiao S."/>
            <person name="Wang L."/>
            <person name="Liao Z."/>
            <person name="Chang Y."/>
            <person name="Mo W."/>
            <person name="Hu G."/>
            <person name="Li W."/>
            <person name="Zhao G."/>
            <person name="Zhu H."/>
            <person name="Hu X."/>
            <person name="Ji K."/>
            <person name="Xiang X."/>
            <person name="Song Q."/>
            <person name="Yuan D."/>
            <person name="Jin S."/>
            <person name="Zhang L."/>
        </authorList>
    </citation>
    <scope>NUCLEOTIDE SEQUENCE [LARGE SCALE GENOMIC DNA]</scope>
    <source>
        <strain evidence="1">SQ_2022a</strain>
    </source>
</reference>
<keyword evidence="2" id="KW-1185">Reference proteome</keyword>
<organism evidence="1 2">
    <name type="scientific">Camellia lanceoleosa</name>
    <dbReference type="NCBI Taxonomy" id="1840588"/>
    <lineage>
        <taxon>Eukaryota</taxon>
        <taxon>Viridiplantae</taxon>
        <taxon>Streptophyta</taxon>
        <taxon>Embryophyta</taxon>
        <taxon>Tracheophyta</taxon>
        <taxon>Spermatophyta</taxon>
        <taxon>Magnoliopsida</taxon>
        <taxon>eudicotyledons</taxon>
        <taxon>Gunneridae</taxon>
        <taxon>Pentapetalae</taxon>
        <taxon>asterids</taxon>
        <taxon>Ericales</taxon>
        <taxon>Theaceae</taxon>
        <taxon>Camellia</taxon>
    </lineage>
</organism>
<evidence type="ECO:0000313" key="2">
    <source>
        <dbReference type="Proteomes" id="UP001060215"/>
    </source>
</evidence>
<sequence>MEDEVYRTNYVPRQRFLYIPDDYDVISVQPGDDDSDAIYSISEGEDEQMIGGGPETIYTSATLEQQIAPDVQLQFSLQYCFNSGVISVQPNSCSSRISCRDVKDIIKFVTSTME</sequence>
<comment type="caution">
    <text evidence="1">The sequence shown here is derived from an EMBL/GenBank/DDBJ whole genome shotgun (WGS) entry which is preliminary data.</text>
</comment>
<evidence type="ECO:0000313" key="1">
    <source>
        <dbReference type="EMBL" id="KAI7988562.1"/>
    </source>
</evidence>